<dbReference type="AlphaFoldDB" id="A0AA88DX89"/>
<protein>
    <submittedName>
        <fullName evidence="7">Uncharacterized protein</fullName>
    </submittedName>
</protein>
<keyword evidence="4 6" id="KW-0472">Membrane</keyword>
<dbReference type="PANTHER" id="PTHR34455:SF1">
    <property type="entry name" value="OS07G0673550 PROTEIN"/>
    <property type="match status" value="1"/>
</dbReference>
<dbReference type="PANTHER" id="PTHR34455">
    <property type="entry name" value="OS07G0673550 PROTEIN"/>
    <property type="match status" value="1"/>
</dbReference>
<keyword evidence="1" id="KW-0602">Photosynthesis</keyword>
<sequence length="128" mass="13692">MDMAHSTCKMYLKRIDFETVDECTQFQDIEGLHQDDINKADKESWAFEAQAQIQARSSGLIEGKGRDRPDGGGLAASMMIPEMAAAVESGVSLSLKNFLLSIVAGGVVLAAIVGAVIGVSNFDPVKRC</sequence>
<reference evidence="7" key="1">
    <citation type="submission" date="2023-07" db="EMBL/GenBank/DDBJ databases">
        <title>draft genome sequence of fig (Ficus carica).</title>
        <authorList>
            <person name="Takahashi T."/>
            <person name="Nishimura K."/>
        </authorList>
    </citation>
    <scope>NUCLEOTIDE SEQUENCE</scope>
</reference>
<keyword evidence="3 6" id="KW-1133">Transmembrane helix</keyword>
<evidence type="ECO:0000256" key="1">
    <source>
        <dbReference type="ARBA" id="ARBA00022531"/>
    </source>
</evidence>
<comment type="caution">
    <text evidence="7">The sequence shown here is derived from an EMBL/GenBank/DDBJ whole genome shotgun (WGS) entry which is preliminary data.</text>
</comment>
<dbReference type="Gene3D" id="1.20.5.510">
    <property type="entry name" value="Single helix bin"/>
    <property type="match status" value="1"/>
</dbReference>
<evidence type="ECO:0000256" key="2">
    <source>
        <dbReference type="ARBA" id="ARBA00022692"/>
    </source>
</evidence>
<dbReference type="Pfam" id="PF06596">
    <property type="entry name" value="PsbX"/>
    <property type="match status" value="1"/>
</dbReference>
<keyword evidence="2 6" id="KW-0812">Transmembrane</keyword>
<gene>
    <name evidence="7" type="ORF">TIFTF001_032321</name>
</gene>
<organism evidence="7 8">
    <name type="scientific">Ficus carica</name>
    <name type="common">Common fig</name>
    <dbReference type="NCBI Taxonomy" id="3494"/>
    <lineage>
        <taxon>Eukaryota</taxon>
        <taxon>Viridiplantae</taxon>
        <taxon>Streptophyta</taxon>
        <taxon>Embryophyta</taxon>
        <taxon>Tracheophyta</taxon>
        <taxon>Spermatophyta</taxon>
        <taxon>Magnoliopsida</taxon>
        <taxon>eudicotyledons</taxon>
        <taxon>Gunneridae</taxon>
        <taxon>Pentapetalae</taxon>
        <taxon>rosids</taxon>
        <taxon>fabids</taxon>
        <taxon>Rosales</taxon>
        <taxon>Moraceae</taxon>
        <taxon>Ficeae</taxon>
        <taxon>Ficus</taxon>
    </lineage>
</organism>
<dbReference type="GO" id="GO:0009523">
    <property type="term" value="C:photosystem II"/>
    <property type="evidence" value="ECO:0007669"/>
    <property type="project" value="UniProtKB-KW"/>
</dbReference>
<dbReference type="Proteomes" id="UP001187192">
    <property type="component" value="Unassembled WGS sequence"/>
</dbReference>
<name>A0AA88DX89_FICCA</name>
<evidence type="ECO:0000256" key="5">
    <source>
        <dbReference type="ARBA" id="ARBA00023276"/>
    </source>
</evidence>
<evidence type="ECO:0000313" key="8">
    <source>
        <dbReference type="Proteomes" id="UP001187192"/>
    </source>
</evidence>
<proteinExistence type="predicted"/>
<dbReference type="GO" id="GO:0015979">
    <property type="term" value="P:photosynthesis"/>
    <property type="evidence" value="ECO:0007669"/>
    <property type="project" value="UniProtKB-KW"/>
</dbReference>
<evidence type="ECO:0000313" key="7">
    <source>
        <dbReference type="EMBL" id="GMN63238.1"/>
    </source>
</evidence>
<keyword evidence="8" id="KW-1185">Reference proteome</keyword>
<evidence type="ECO:0000256" key="4">
    <source>
        <dbReference type="ARBA" id="ARBA00023136"/>
    </source>
</evidence>
<evidence type="ECO:0000256" key="3">
    <source>
        <dbReference type="ARBA" id="ARBA00022989"/>
    </source>
</evidence>
<dbReference type="InterPro" id="IPR009518">
    <property type="entry name" value="PSII_PsbX"/>
</dbReference>
<accession>A0AA88DX89</accession>
<evidence type="ECO:0000256" key="6">
    <source>
        <dbReference type="SAM" id="Phobius"/>
    </source>
</evidence>
<feature type="transmembrane region" description="Helical" evidence="6">
    <location>
        <begin position="98"/>
        <end position="119"/>
    </location>
</feature>
<dbReference type="EMBL" id="BTGU01000146">
    <property type="protein sequence ID" value="GMN63238.1"/>
    <property type="molecule type" value="Genomic_DNA"/>
</dbReference>
<keyword evidence="5" id="KW-0604">Photosystem II</keyword>